<dbReference type="InterPro" id="IPR004681">
    <property type="entry name" value="TRAP_DctM"/>
</dbReference>
<dbReference type="GO" id="GO:0022857">
    <property type="term" value="F:transmembrane transporter activity"/>
    <property type="evidence" value="ECO:0007669"/>
    <property type="project" value="UniProtKB-UniRule"/>
</dbReference>
<keyword evidence="6 7" id="KW-0472">Membrane</keyword>
<dbReference type="PIRSF" id="PIRSF006066">
    <property type="entry name" value="HI0050"/>
    <property type="match status" value="1"/>
</dbReference>
<protein>
    <recommendedName>
        <fullName evidence="7">TRAP transporter large permease protein</fullName>
    </recommendedName>
</protein>
<dbReference type="EMBL" id="QEKO01000002">
    <property type="protein sequence ID" value="PVY62569.1"/>
    <property type="molecule type" value="Genomic_DNA"/>
</dbReference>
<comment type="subunit">
    <text evidence="7">The complex comprises the extracytoplasmic solute receptor protein and the two transmembrane proteins.</text>
</comment>
<keyword evidence="2" id="KW-1003">Cell membrane</keyword>
<feature type="domain" description="TRAP C4-dicarboxylate transport system permease DctM subunit" evidence="8">
    <location>
        <begin position="12"/>
        <end position="427"/>
    </location>
</feature>
<evidence type="ECO:0000256" key="4">
    <source>
        <dbReference type="ARBA" id="ARBA00022692"/>
    </source>
</evidence>
<evidence type="ECO:0000256" key="6">
    <source>
        <dbReference type="ARBA" id="ARBA00023136"/>
    </source>
</evidence>
<evidence type="ECO:0000313" key="10">
    <source>
        <dbReference type="Proteomes" id="UP000246145"/>
    </source>
</evidence>
<gene>
    <name evidence="9" type="ORF">C7440_2063</name>
</gene>
<comment type="caution">
    <text evidence="9">The sequence shown here is derived from an EMBL/GenBank/DDBJ whole genome shotgun (WGS) entry which is preliminary data.</text>
</comment>
<organism evidence="9 10">
    <name type="scientific">Pusillimonas noertemannii</name>
    <dbReference type="NCBI Taxonomy" id="305977"/>
    <lineage>
        <taxon>Bacteria</taxon>
        <taxon>Pseudomonadati</taxon>
        <taxon>Pseudomonadota</taxon>
        <taxon>Betaproteobacteria</taxon>
        <taxon>Burkholderiales</taxon>
        <taxon>Alcaligenaceae</taxon>
        <taxon>Pusillimonas</taxon>
    </lineage>
</organism>
<dbReference type="InterPro" id="IPR010656">
    <property type="entry name" value="DctM"/>
</dbReference>
<feature type="transmembrane region" description="Helical" evidence="7">
    <location>
        <begin position="6"/>
        <end position="39"/>
    </location>
</feature>
<dbReference type="Pfam" id="PF06808">
    <property type="entry name" value="DctM"/>
    <property type="match status" value="1"/>
</dbReference>
<name>A0A2U1CNI4_9BURK</name>
<dbReference type="Proteomes" id="UP000246145">
    <property type="component" value="Unassembled WGS sequence"/>
</dbReference>
<accession>A0A2U1CNI4</accession>
<dbReference type="STRING" id="1231391.GCA_000308195_02107"/>
<feature type="transmembrane region" description="Helical" evidence="7">
    <location>
        <begin position="411"/>
        <end position="432"/>
    </location>
</feature>
<feature type="transmembrane region" description="Helical" evidence="7">
    <location>
        <begin position="102"/>
        <end position="125"/>
    </location>
</feature>
<evidence type="ECO:0000256" key="5">
    <source>
        <dbReference type="ARBA" id="ARBA00022989"/>
    </source>
</evidence>
<evidence type="ECO:0000256" key="7">
    <source>
        <dbReference type="RuleBase" id="RU369079"/>
    </source>
</evidence>
<feature type="transmembrane region" description="Helical" evidence="7">
    <location>
        <begin position="60"/>
        <end position="82"/>
    </location>
</feature>
<sequence length="437" mass="45833">MDWYIAGLILVGVILFLMGMRMPVAFAFLAANMVGALVFIGGDVAMMQLVANATTSVTTFTLVPVPLFLLMGELFFHTGIALRVFDAIDKILGRIPGRLSYLTVGGGTLFAALSGSSIANIAMLGSTLLPEMTRRRYASVLSMGSIIATGGLAIMIPPSTLGVLLGSIAQIDIGRLLIAGIIPGLLLALAYVLVIAVTIWRNPDAAPRYDIDVPSGAEKFRLFMTNILPMGGVIFMVVGFIILGIATPSEAAAFGVLGVVILALAFRALTWASIRKSVQGTVRVTGMVFLIIVGASAFSQMLALSGASSGLIGWATSLQVSPLWILIGMLLIVLVLGMLMESVSIIMLVVPIFFPLGASLGFDAVWLAILFLLMLEIGLATPPFGMGLFVLVGVAPKGTTLSQVVRASLPFITVAFAVAALLIAEPMLVTFLPGLMD</sequence>
<keyword evidence="5 7" id="KW-1133">Transmembrane helix</keyword>
<dbReference type="PANTHER" id="PTHR33362">
    <property type="entry name" value="SIALIC ACID TRAP TRANSPORTER PERMEASE PROTEIN SIAT-RELATED"/>
    <property type="match status" value="1"/>
</dbReference>
<feature type="transmembrane region" description="Helical" evidence="7">
    <location>
        <begin position="176"/>
        <end position="200"/>
    </location>
</feature>
<keyword evidence="7" id="KW-0813">Transport</keyword>
<dbReference type="RefSeq" id="WP_116518432.1">
    <property type="nucleotide sequence ID" value="NZ_JACCEX010000002.1"/>
</dbReference>
<feature type="transmembrane region" description="Helical" evidence="7">
    <location>
        <begin position="323"/>
        <end position="354"/>
    </location>
</feature>
<evidence type="ECO:0000256" key="1">
    <source>
        <dbReference type="ARBA" id="ARBA00004429"/>
    </source>
</evidence>
<dbReference type="AlphaFoldDB" id="A0A2U1CNI4"/>
<dbReference type="PANTHER" id="PTHR33362:SF5">
    <property type="entry name" value="C4-DICARBOXYLATE TRAP TRANSPORTER LARGE PERMEASE PROTEIN DCTM"/>
    <property type="match status" value="1"/>
</dbReference>
<keyword evidence="10" id="KW-1185">Reference proteome</keyword>
<feature type="transmembrane region" description="Helical" evidence="7">
    <location>
        <begin position="251"/>
        <end position="272"/>
    </location>
</feature>
<evidence type="ECO:0000259" key="8">
    <source>
        <dbReference type="Pfam" id="PF06808"/>
    </source>
</evidence>
<dbReference type="NCBIfam" id="TIGR00786">
    <property type="entry name" value="dctM"/>
    <property type="match status" value="1"/>
</dbReference>
<comment type="subcellular location">
    <subcellularLocation>
        <location evidence="1 7">Cell inner membrane</location>
        <topology evidence="1 7">Multi-pass membrane protein</topology>
    </subcellularLocation>
</comment>
<feature type="transmembrane region" description="Helical" evidence="7">
    <location>
        <begin position="220"/>
        <end position="245"/>
    </location>
</feature>
<evidence type="ECO:0000313" key="9">
    <source>
        <dbReference type="EMBL" id="PVY62569.1"/>
    </source>
</evidence>
<proteinExistence type="inferred from homology"/>
<feature type="transmembrane region" description="Helical" evidence="7">
    <location>
        <begin position="284"/>
        <end position="303"/>
    </location>
</feature>
<feature type="transmembrane region" description="Helical" evidence="7">
    <location>
        <begin position="366"/>
        <end position="391"/>
    </location>
</feature>
<evidence type="ECO:0000256" key="3">
    <source>
        <dbReference type="ARBA" id="ARBA00022519"/>
    </source>
</evidence>
<comment type="function">
    <text evidence="7">Part of the tripartite ATP-independent periplasmic (TRAP) transport system.</text>
</comment>
<feature type="transmembrane region" description="Helical" evidence="7">
    <location>
        <begin position="137"/>
        <end position="156"/>
    </location>
</feature>
<keyword evidence="4 7" id="KW-0812">Transmembrane</keyword>
<keyword evidence="3 7" id="KW-0997">Cell inner membrane</keyword>
<evidence type="ECO:0000256" key="2">
    <source>
        <dbReference type="ARBA" id="ARBA00022475"/>
    </source>
</evidence>
<dbReference type="GO" id="GO:0005886">
    <property type="term" value="C:plasma membrane"/>
    <property type="evidence" value="ECO:0007669"/>
    <property type="project" value="UniProtKB-SubCell"/>
</dbReference>
<reference evidence="9 10" key="1">
    <citation type="submission" date="2018-04" db="EMBL/GenBank/DDBJ databases">
        <title>Genomic Encyclopedia of Type Strains, Phase IV (KMG-IV): sequencing the most valuable type-strain genomes for metagenomic binning, comparative biology and taxonomic classification.</title>
        <authorList>
            <person name="Goeker M."/>
        </authorList>
    </citation>
    <scope>NUCLEOTIDE SEQUENCE [LARGE SCALE GENOMIC DNA]</scope>
    <source>
        <strain evidence="9 10">DSM 10065</strain>
    </source>
</reference>
<comment type="similarity">
    <text evidence="7">Belongs to the TRAP transporter large permease family.</text>
</comment>
<dbReference type="OrthoDB" id="9777699at2"/>